<evidence type="ECO:0000256" key="8">
    <source>
        <dbReference type="ARBA" id="ARBA00022679"/>
    </source>
</evidence>
<dbReference type="PANTHER" id="PTHR14269:SF62">
    <property type="entry name" value="CDP-DIACYLGLYCEROL--GLYCEROL-3-PHOSPHATE 3-PHOSPHATIDYLTRANSFERASE 1, CHLOROPLASTIC"/>
    <property type="match status" value="1"/>
</dbReference>
<evidence type="ECO:0000256" key="10">
    <source>
        <dbReference type="ARBA" id="ARBA00022989"/>
    </source>
</evidence>
<evidence type="ECO:0000256" key="15">
    <source>
        <dbReference type="ARBA" id="ARBA00048586"/>
    </source>
</evidence>
<keyword evidence="8 17" id="KW-0808">Transferase</keyword>
<dbReference type="PATRIC" id="fig|1503.3.peg.399"/>
<comment type="caution">
    <text evidence="19">The sequence shown here is derived from an EMBL/GenBank/DDBJ whole genome shotgun (WGS) entry which is preliminary data.</text>
</comment>
<accession>A0A0L0W889</accession>
<comment type="subcellular location">
    <subcellularLocation>
        <location evidence="2">Membrane</location>
        <topology evidence="2">Multi-pass membrane protein</topology>
    </subcellularLocation>
</comment>
<comment type="pathway">
    <text evidence="3">Phospholipid metabolism; phosphatidylglycerol biosynthesis; phosphatidylglycerol from CDP-diacylglycerol: step 1/2.</text>
</comment>
<name>A0A0L0W889_GOTPU</name>
<dbReference type="InterPro" id="IPR004570">
    <property type="entry name" value="Phosphatidylglycerol_P_synth"/>
</dbReference>
<dbReference type="EC" id="2.7.8.5" evidence="5 16"/>
<dbReference type="OrthoDB" id="9796672at2"/>
<evidence type="ECO:0000256" key="13">
    <source>
        <dbReference type="ARBA" id="ARBA00023209"/>
    </source>
</evidence>
<evidence type="ECO:0000313" key="19">
    <source>
        <dbReference type="EMBL" id="KNF07667.1"/>
    </source>
</evidence>
<dbReference type="Proteomes" id="UP000037267">
    <property type="component" value="Unassembled WGS sequence"/>
</dbReference>
<sequence length="176" mass="20004">MNIPNILTMVRFCLIPLFIIVFYSPIDHNVLYSTLIFALAGVTDVLDGHIARSYNMVTRWGIVLDPLADKLMEITVLVCFTSANYLPLWVIIVIGIKEICMIFGAIFLYYSEEKTVVPSNIYGKIATFSFYIAIFAIAINLNKTVNFILIGITVILTIIAFINYFIAFREIRKESK</sequence>
<dbReference type="PROSITE" id="PS00379">
    <property type="entry name" value="CDP_ALCOHOL_P_TRANSF"/>
    <property type="match status" value="1"/>
</dbReference>
<evidence type="ECO:0000256" key="3">
    <source>
        <dbReference type="ARBA" id="ARBA00005042"/>
    </source>
</evidence>
<evidence type="ECO:0000256" key="5">
    <source>
        <dbReference type="ARBA" id="ARBA00013170"/>
    </source>
</evidence>
<proteinExistence type="inferred from homology"/>
<reference evidence="20" key="1">
    <citation type="submission" date="2015-07" db="EMBL/GenBank/DDBJ databases">
        <title>Draft genome sequence of the purine-degrading Gottschalkia purinilyticum DSM 1384 (formerly Clostridium purinilyticum).</title>
        <authorList>
            <person name="Poehlein A."/>
            <person name="Schiel-Bengelsdorf B."/>
            <person name="Bengelsdorf F.R."/>
            <person name="Daniel R."/>
            <person name="Duerre P."/>
        </authorList>
    </citation>
    <scope>NUCLEOTIDE SEQUENCE [LARGE SCALE GENOMIC DNA]</scope>
    <source>
        <strain evidence="20">DSM 1384</strain>
    </source>
</reference>
<keyword evidence="9 18" id="KW-0812">Transmembrane</keyword>
<comment type="similarity">
    <text evidence="4 17">Belongs to the CDP-alcohol phosphatidyltransferase class-I family.</text>
</comment>
<evidence type="ECO:0000313" key="20">
    <source>
        <dbReference type="Proteomes" id="UP000037267"/>
    </source>
</evidence>
<dbReference type="Gene3D" id="1.20.120.1760">
    <property type="match status" value="1"/>
</dbReference>
<keyword evidence="11" id="KW-0443">Lipid metabolism</keyword>
<evidence type="ECO:0000256" key="11">
    <source>
        <dbReference type="ARBA" id="ARBA00023098"/>
    </source>
</evidence>
<dbReference type="GO" id="GO:0016020">
    <property type="term" value="C:membrane"/>
    <property type="evidence" value="ECO:0007669"/>
    <property type="project" value="UniProtKB-SubCell"/>
</dbReference>
<evidence type="ECO:0000256" key="17">
    <source>
        <dbReference type="RuleBase" id="RU003750"/>
    </source>
</evidence>
<dbReference type="InterPro" id="IPR000462">
    <property type="entry name" value="CDP-OH_P_trans"/>
</dbReference>
<feature type="transmembrane region" description="Helical" evidence="18">
    <location>
        <begin position="121"/>
        <end position="141"/>
    </location>
</feature>
<dbReference type="InterPro" id="IPR048254">
    <property type="entry name" value="CDP_ALCOHOL_P_TRANSF_CS"/>
</dbReference>
<dbReference type="STRING" id="1503.CLPU_13c00090"/>
<dbReference type="GO" id="GO:0008444">
    <property type="term" value="F:CDP-diacylglycerol-glycerol-3-phosphate 3-phosphatidyltransferase activity"/>
    <property type="evidence" value="ECO:0007669"/>
    <property type="project" value="UniProtKB-UniRule"/>
</dbReference>
<evidence type="ECO:0000256" key="4">
    <source>
        <dbReference type="ARBA" id="ARBA00010441"/>
    </source>
</evidence>
<dbReference type="AlphaFoldDB" id="A0A0L0W889"/>
<evidence type="ECO:0000256" key="14">
    <source>
        <dbReference type="ARBA" id="ARBA00023264"/>
    </source>
</evidence>
<evidence type="ECO:0000256" key="12">
    <source>
        <dbReference type="ARBA" id="ARBA00023136"/>
    </source>
</evidence>
<organism evidence="19 20">
    <name type="scientific">Gottschalkia purinilytica</name>
    <name type="common">Clostridium purinilyticum</name>
    <dbReference type="NCBI Taxonomy" id="1503"/>
    <lineage>
        <taxon>Bacteria</taxon>
        <taxon>Bacillati</taxon>
        <taxon>Bacillota</taxon>
        <taxon>Tissierellia</taxon>
        <taxon>Tissierellales</taxon>
        <taxon>Gottschalkiaceae</taxon>
        <taxon>Gottschalkia</taxon>
    </lineage>
</organism>
<dbReference type="NCBIfam" id="TIGR00560">
    <property type="entry name" value="pgsA"/>
    <property type="match status" value="1"/>
</dbReference>
<dbReference type="PIRSF" id="PIRSF000847">
    <property type="entry name" value="Phos_ph_gly_syn"/>
    <property type="match status" value="1"/>
</dbReference>
<keyword evidence="7" id="KW-0444">Lipid biosynthesis</keyword>
<evidence type="ECO:0000256" key="9">
    <source>
        <dbReference type="ARBA" id="ARBA00022692"/>
    </source>
</evidence>
<comment type="catalytic activity">
    <reaction evidence="15">
        <text>a CDP-1,2-diacyl-sn-glycerol + sn-glycerol 3-phosphate = a 1,2-diacyl-sn-glycero-3-phospho-(1'-sn-glycero-3'-phosphate) + CMP + H(+)</text>
        <dbReference type="Rhea" id="RHEA:12593"/>
        <dbReference type="ChEBI" id="CHEBI:15378"/>
        <dbReference type="ChEBI" id="CHEBI:57597"/>
        <dbReference type="ChEBI" id="CHEBI:58332"/>
        <dbReference type="ChEBI" id="CHEBI:60110"/>
        <dbReference type="ChEBI" id="CHEBI:60377"/>
        <dbReference type="EC" id="2.7.8.5"/>
    </reaction>
</comment>
<keyword evidence="14" id="KW-1208">Phospholipid metabolism</keyword>
<evidence type="ECO:0000256" key="6">
    <source>
        <dbReference type="ARBA" id="ARBA00014944"/>
    </source>
</evidence>
<dbReference type="RefSeq" id="WP_050355967.1">
    <property type="nucleotide sequence ID" value="NZ_LGSS01000013.1"/>
</dbReference>
<dbReference type="GO" id="GO:0006655">
    <property type="term" value="P:phosphatidylglycerol biosynthetic process"/>
    <property type="evidence" value="ECO:0007669"/>
    <property type="project" value="UniProtKB-UniPathway"/>
</dbReference>
<comment type="function">
    <text evidence="1">This protein catalyzes the committed step to the synthesis of the acidic phospholipids.</text>
</comment>
<evidence type="ECO:0000256" key="16">
    <source>
        <dbReference type="NCBIfam" id="TIGR00560"/>
    </source>
</evidence>
<feature type="transmembrane region" description="Helical" evidence="18">
    <location>
        <begin position="86"/>
        <end position="109"/>
    </location>
</feature>
<protein>
    <recommendedName>
        <fullName evidence="6 16">CDP-diacylglycerol--glycerol-3-phosphate 3-phosphatidyltransferase</fullName>
        <ecNumber evidence="5 16">2.7.8.5</ecNumber>
    </recommendedName>
</protein>
<keyword evidence="13" id="KW-0594">Phospholipid biosynthesis</keyword>
<keyword evidence="12 18" id="KW-0472">Membrane</keyword>
<gene>
    <name evidence="19" type="primary">pgsA3</name>
    <name evidence="19" type="ORF">CLPU_13c00090</name>
</gene>
<dbReference type="PANTHER" id="PTHR14269">
    <property type="entry name" value="CDP-DIACYLGLYCEROL--GLYCEROL-3-PHOSPHATE 3-PHOSPHATIDYLTRANSFERASE-RELATED"/>
    <property type="match status" value="1"/>
</dbReference>
<dbReference type="InterPro" id="IPR043130">
    <property type="entry name" value="CDP-OH_PTrfase_TM_dom"/>
</dbReference>
<evidence type="ECO:0000256" key="1">
    <source>
        <dbReference type="ARBA" id="ARBA00003973"/>
    </source>
</evidence>
<evidence type="ECO:0000256" key="7">
    <source>
        <dbReference type="ARBA" id="ARBA00022516"/>
    </source>
</evidence>
<feature type="transmembrane region" description="Helical" evidence="18">
    <location>
        <begin position="147"/>
        <end position="166"/>
    </location>
</feature>
<dbReference type="EMBL" id="LGSS01000013">
    <property type="protein sequence ID" value="KNF07667.1"/>
    <property type="molecule type" value="Genomic_DNA"/>
</dbReference>
<feature type="transmembrane region" description="Helical" evidence="18">
    <location>
        <begin position="6"/>
        <end position="23"/>
    </location>
</feature>
<evidence type="ECO:0000256" key="2">
    <source>
        <dbReference type="ARBA" id="ARBA00004141"/>
    </source>
</evidence>
<dbReference type="InterPro" id="IPR050324">
    <property type="entry name" value="CDP-alcohol_PTase-I"/>
</dbReference>
<dbReference type="UniPathway" id="UPA00084">
    <property type="reaction ID" value="UER00503"/>
</dbReference>
<keyword evidence="10 18" id="KW-1133">Transmembrane helix</keyword>
<evidence type="ECO:0000256" key="18">
    <source>
        <dbReference type="SAM" id="Phobius"/>
    </source>
</evidence>
<keyword evidence="20" id="KW-1185">Reference proteome</keyword>
<dbReference type="Pfam" id="PF01066">
    <property type="entry name" value="CDP-OH_P_transf"/>
    <property type="match status" value="1"/>
</dbReference>